<evidence type="ECO:0000313" key="10">
    <source>
        <dbReference type="EMBL" id="SVA55112.1"/>
    </source>
</evidence>
<dbReference type="SUPFAM" id="SSF47794">
    <property type="entry name" value="Rad51 N-terminal domain-like"/>
    <property type="match status" value="1"/>
</dbReference>
<proteinExistence type="inferred from homology"/>
<dbReference type="InterPro" id="IPR027417">
    <property type="entry name" value="P-loop_NTPase"/>
</dbReference>
<dbReference type="PANTHER" id="PTHR22942:SF30">
    <property type="entry name" value="MEIOTIC RECOMBINATION PROTEIN DMC1_LIM15 HOMOLOG"/>
    <property type="match status" value="1"/>
</dbReference>
<dbReference type="SUPFAM" id="SSF52540">
    <property type="entry name" value="P-loop containing nucleoside triphosphate hydrolases"/>
    <property type="match status" value="1"/>
</dbReference>
<evidence type="ECO:0000259" key="9">
    <source>
        <dbReference type="PROSITE" id="PS50163"/>
    </source>
</evidence>
<keyword evidence="5" id="KW-0067">ATP-binding</keyword>
<keyword evidence="7" id="KW-0233">DNA recombination</keyword>
<evidence type="ECO:0000256" key="1">
    <source>
        <dbReference type="ARBA" id="ARBA00008050"/>
    </source>
</evidence>
<dbReference type="GO" id="GO:0006281">
    <property type="term" value="P:DNA repair"/>
    <property type="evidence" value="ECO:0007669"/>
    <property type="project" value="InterPro"/>
</dbReference>
<dbReference type="InterPro" id="IPR013632">
    <property type="entry name" value="Rad51_C"/>
</dbReference>
<dbReference type="NCBIfam" id="TIGR02236">
    <property type="entry name" value="recomb_radA"/>
    <property type="match status" value="1"/>
</dbReference>
<dbReference type="SMART" id="SM00382">
    <property type="entry name" value="AAA"/>
    <property type="match status" value="1"/>
</dbReference>
<dbReference type="PANTHER" id="PTHR22942">
    <property type="entry name" value="RECA/RAD51/RADA DNA STRAND-PAIRING FAMILY MEMBER"/>
    <property type="match status" value="1"/>
</dbReference>
<feature type="non-terminal residue" evidence="10">
    <location>
        <position position="324"/>
    </location>
</feature>
<dbReference type="GO" id="GO:0003684">
    <property type="term" value="F:damaged DNA binding"/>
    <property type="evidence" value="ECO:0007669"/>
    <property type="project" value="InterPro"/>
</dbReference>
<dbReference type="Gene3D" id="3.40.50.300">
    <property type="entry name" value="P-loop containing nucleotide triphosphate hydrolases"/>
    <property type="match status" value="1"/>
</dbReference>
<reference evidence="10" key="1">
    <citation type="submission" date="2018-05" db="EMBL/GenBank/DDBJ databases">
        <authorList>
            <person name="Lanie J.A."/>
            <person name="Ng W.-L."/>
            <person name="Kazmierczak K.M."/>
            <person name="Andrzejewski T.M."/>
            <person name="Davidsen T.M."/>
            <person name="Wayne K.J."/>
            <person name="Tettelin H."/>
            <person name="Glass J.I."/>
            <person name="Rusch D."/>
            <person name="Podicherti R."/>
            <person name="Tsui H.-C.T."/>
            <person name="Winkler M.E."/>
        </authorList>
    </citation>
    <scope>NUCLEOTIDE SEQUENCE</scope>
</reference>
<dbReference type="GO" id="GO:0006310">
    <property type="term" value="P:DNA recombination"/>
    <property type="evidence" value="ECO:0007669"/>
    <property type="project" value="UniProtKB-KW"/>
</dbReference>
<feature type="domain" description="RecA family profile 1" evidence="8">
    <location>
        <begin position="81"/>
        <end position="252"/>
    </location>
</feature>
<dbReference type="EMBL" id="UINC01012647">
    <property type="protein sequence ID" value="SVA55112.1"/>
    <property type="molecule type" value="Genomic_DNA"/>
</dbReference>
<feature type="domain" description="RecA family profile 2" evidence="9">
    <location>
        <begin position="257"/>
        <end position="324"/>
    </location>
</feature>
<dbReference type="InterPro" id="IPR020588">
    <property type="entry name" value="RecA_ATP-bd"/>
</dbReference>
<comment type="similarity">
    <text evidence="1">Belongs to the eukaryotic RecA-like protein family.</text>
</comment>
<gene>
    <name evidence="10" type="ORF">METZ01_LOCUS107966</name>
</gene>
<dbReference type="FunFam" id="3.40.50.300:FF:002052">
    <property type="entry name" value="DNA repair protein RAD51 homolog"/>
    <property type="match status" value="1"/>
</dbReference>
<dbReference type="InterPro" id="IPR011938">
    <property type="entry name" value="DNA_recomb/repair_RadA"/>
</dbReference>
<dbReference type="PROSITE" id="PS50162">
    <property type="entry name" value="RECA_2"/>
    <property type="match status" value="1"/>
</dbReference>
<dbReference type="HAMAP" id="MF_00348">
    <property type="entry name" value="RadA_arch"/>
    <property type="match status" value="1"/>
</dbReference>
<evidence type="ECO:0000259" key="8">
    <source>
        <dbReference type="PROSITE" id="PS50162"/>
    </source>
</evidence>
<evidence type="ECO:0000256" key="6">
    <source>
        <dbReference type="ARBA" id="ARBA00023125"/>
    </source>
</evidence>
<evidence type="ECO:0000256" key="2">
    <source>
        <dbReference type="ARBA" id="ARBA00018144"/>
    </source>
</evidence>
<keyword evidence="4" id="KW-0227">DNA damage</keyword>
<evidence type="ECO:0000256" key="3">
    <source>
        <dbReference type="ARBA" id="ARBA00022741"/>
    </source>
</evidence>
<dbReference type="NCBIfam" id="NF003301">
    <property type="entry name" value="PRK04301.1"/>
    <property type="match status" value="1"/>
</dbReference>
<dbReference type="InterPro" id="IPR010995">
    <property type="entry name" value="DNA_repair_Rad51/TF_NusA_a-hlx"/>
</dbReference>
<dbReference type="AlphaFoldDB" id="A0A381WRU6"/>
<dbReference type="GO" id="GO:0005524">
    <property type="term" value="F:ATP binding"/>
    <property type="evidence" value="ECO:0007669"/>
    <property type="project" value="UniProtKB-KW"/>
</dbReference>
<dbReference type="InterPro" id="IPR016467">
    <property type="entry name" value="DNA_recomb/repair_RecA-like"/>
</dbReference>
<dbReference type="Gene3D" id="1.10.150.20">
    <property type="entry name" value="5' to 3' exonuclease, C-terminal subdomain"/>
    <property type="match status" value="1"/>
</dbReference>
<sequence length="324" mass="34661">MSEAKIKVVEDLPGVGPAIAEKLKDAGYDTLESVGTQAPGTLSDATGIGKESCAKFVNEARKAANIGSFLTGSELMEKRATVGKLTTMSNTFDDLLGGGVETQAITEFYGQYGTGKTQFILQLAVNAQLPVEEGGLGGEVAIIDTENTFRPERIISMAKALDLDPDEVLSKIHVGRAYNSHQQMLMVEKVNEIAKGRSIKLLCVDSLTGAFRAEYIGRATLANRQGKINTHMSELARFGDLHNAAVVVTNQVSSNPAAFFGDPTKPIGGNIVGHTSKFRIYLRRGKAGKRVCRLVDSPHLPENEALISITEDGIRDGGGSGFYE</sequence>
<accession>A0A381WRU6</accession>
<dbReference type="GO" id="GO:0140664">
    <property type="term" value="F:ATP-dependent DNA damage sensor activity"/>
    <property type="evidence" value="ECO:0007669"/>
    <property type="project" value="InterPro"/>
</dbReference>
<dbReference type="Pfam" id="PF08423">
    <property type="entry name" value="Rad51"/>
    <property type="match status" value="1"/>
</dbReference>
<dbReference type="PIRSF" id="PIRSF005856">
    <property type="entry name" value="Rad51"/>
    <property type="match status" value="1"/>
</dbReference>
<name>A0A381WRU6_9ZZZZ</name>
<evidence type="ECO:0000256" key="4">
    <source>
        <dbReference type="ARBA" id="ARBA00022763"/>
    </source>
</evidence>
<dbReference type="Pfam" id="PF14520">
    <property type="entry name" value="HHH_5"/>
    <property type="match status" value="1"/>
</dbReference>
<keyword evidence="3" id="KW-0547">Nucleotide-binding</keyword>
<organism evidence="10">
    <name type="scientific">marine metagenome</name>
    <dbReference type="NCBI Taxonomy" id="408172"/>
    <lineage>
        <taxon>unclassified sequences</taxon>
        <taxon>metagenomes</taxon>
        <taxon>ecological metagenomes</taxon>
    </lineage>
</organism>
<protein>
    <recommendedName>
        <fullName evidence="2">DNA repair and recombination protein RadA</fullName>
    </recommendedName>
</protein>
<keyword evidence="6" id="KW-0238">DNA-binding</keyword>
<dbReference type="PROSITE" id="PS50163">
    <property type="entry name" value="RECA_3"/>
    <property type="match status" value="1"/>
</dbReference>
<dbReference type="InterPro" id="IPR020587">
    <property type="entry name" value="RecA_monomer-monomer_interface"/>
</dbReference>
<dbReference type="InterPro" id="IPR003593">
    <property type="entry name" value="AAA+_ATPase"/>
</dbReference>
<evidence type="ECO:0000256" key="7">
    <source>
        <dbReference type="ARBA" id="ARBA00023172"/>
    </source>
</evidence>
<evidence type="ECO:0000256" key="5">
    <source>
        <dbReference type="ARBA" id="ARBA00022840"/>
    </source>
</evidence>